<dbReference type="AlphaFoldDB" id="A0A1H3M0Q8"/>
<dbReference type="Proteomes" id="UP000199079">
    <property type="component" value="Unassembled WGS sequence"/>
</dbReference>
<name>A0A1H3M0Q8_9EURY</name>
<dbReference type="InterPro" id="IPR023833">
    <property type="entry name" value="Signal_pept_SipW-depend-type"/>
</dbReference>
<protein>
    <submittedName>
        <fullName evidence="2">SipW-cognate class signal peptide</fullName>
    </submittedName>
</protein>
<sequence length="549" mass="59341">MGAIGVASAGAGLGTTAYFSDEESFEGNSLAAGELDLKVDWQQTYDGPIPTGENAGQVKEHAVNAYPDTSGDNDYGDGLQDLNGVHYSGAGEIDPVFNAAEVPACCDCGDDEYYVTYGGESYCIEPLTGDDPIEAYENETGVRSENEDIQGESRSTVFLWKDAPDDEDGNIYLFIVQDAKDTETGGTASYVIEGAPNAQWESGSWIVEDDDGASTDDEYMENGVAEGHWVWEGANTDGGVFGPVNNDDGTLGDFALRLTPELNQKAGLYDEFANGDYDDWFDGSWSPLTRLVVLDGSASNVITLEEGIEDSGEGVEDVTIHSSCGIDSGVELETPAVFRSENYPEQEHLVQFDDVKPGDNGEITFSLHLCDNPGYVWMTAANFSENGGTLTEPEIDAILDNAGNDGPTTVDEVEDSGHLADHVEVTVWYDEDCDNVYDEEVEEAIFEGTLRDLMENTFELEDDEDEGMVQLGEDCYPARAGFCIGFEWWVPTEVGNIIQGDEAHFDLGFYTEQCRHNEDPGNTVDGNNTANDTANGTVNGTENGTPQPS</sequence>
<proteinExistence type="predicted"/>
<evidence type="ECO:0000256" key="1">
    <source>
        <dbReference type="SAM" id="MobiDB-lite"/>
    </source>
</evidence>
<keyword evidence="3" id="KW-1185">Reference proteome</keyword>
<organism evidence="2 3">
    <name type="scientific">Halopenitus persicus</name>
    <dbReference type="NCBI Taxonomy" id="1048396"/>
    <lineage>
        <taxon>Archaea</taxon>
        <taxon>Methanobacteriati</taxon>
        <taxon>Methanobacteriota</taxon>
        <taxon>Stenosarchaea group</taxon>
        <taxon>Halobacteria</taxon>
        <taxon>Halobacteriales</taxon>
        <taxon>Haloferacaceae</taxon>
        <taxon>Halopenitus</taxon>
    </lineage>
</organism>
<evidence type="ECO:0000313" key="3">
    <source>
        <dbReference type="Proteomes" id="UP000199079"/>
    </source>
</evidence>
<accession>A0A1H3M0Q8</accession>
<evidence type="ECO:0000313" key="2">
    <source>
        <dbReference type="EMBL" id="SDY70143.1"/>
    </source>
</evidence>
<feature type="region of interest" description="Disordered" evidence="1">
    <location>
        <begin position="516"/>
        <end position="549"/>
    </location>
</feature>
<gene>
    <name evidence="2" type="ORF">SAMN05216564_10886</name>
</gene>
<dbReference type="NCBIfam" id="TIGR04088">
    <property type="entry name" value="cognate_SipW"/>
    <property type="match status" value="1"/>
</dbReference>
<dbReference type="EMBL" id="FNPC01000008">
    <property type="protein sequence ID" value="SDY70143.1"/>
    <property type="molecule type" value="Genomic_DNA"/>
</dbReference>
<reference evidence="3" key="1">
    <citation type="submission" date="2016-10" db="EMBL/GenBank/DDBJ databases">
        <authorList>
            <person name="Varghese N."/>
            <person name="Submissions S."/>
        </authorList>
    </citation>
    <scope>NUCLEOTIDE SEQUENCE [LARGE SCALE GENOMIC DNA]</scope>
    <source>
        <strain evidence="3">DC30,IBRC 10041,KCTC 4046</strain>
    </source>
</reference>
<feature type="compositionally biased region" description="Low complexity" evidence="1">
    <location>
        <begin position="521"/>
        <end position="541"/>
    </location>
</feature>